<evidence type="ECO:0000313" key="3">
    <source>
        <dbReference type="Proteomes" id="UP001283341"/>
    </source>
</evidence>
<dbReference type="Proteomes" id="UP001283341">
    <property type="component" value="Unassembled WGS sequence"/>
</dbReference>
<organism evidence="2 3">
    <name type="scientific">Apodospora peruviana</name>
    <dbReference type="NCBI Taxonomy" id="516989"/>
    <lineage>
        <taxon>Eukaryota</taxon>
        <taxon>Fungi</taxon>
        <taxon>Dikarya</taxon>
        <taxon>Ascomycota</taxon>
        <taxon>Pezizomycotina</taxon>
        <taxon>Sordariomycetes</taxon>
        <taxon>Sordariomycetidae</taxon>
        <taxon>Sordariales</taxon>
        <taxon>Lasiosphaeriaceae</taxon>
        <taxon>Apodospora</taxon>
    </lineage>
</organism>
<comment type="caution">
    <text evidence="2">The sequence shown here is derived from an EMBL/GenBank/DDBJ whole genome shotgun (WGS) entry which is preliminary data.</text>
</comment>
<dbReference type="AlphaFoldDB" id="A0AAE0LZH8"/>
<feature type="compositionally biased region" description="Acidic residues" evidence="1">
    <location>
        <begin position="242"/>
        <end position="257"/>
    </location>
</feature>
<protein>
    <submittedName>
        <fullName evidence="2">Uncharacterized protein</fullName>
    </submittedName>
</protein>
<reference evidence="2" key="2">
    <citation type="submission" date="2023-06" db="EMBL/GenBank/DDBJ databases">
        <authorList>
            <consortium name="Lawrence Berkeley National Laboratory"/>
            <person name="Haridas S."/>
            <person name="Hensen N."/>
            <person name="Bonometti L."/>
            <person name="Westerberg I."/>
            <person name="Brannstrom I.O."/>
            <person name="Guillou S."/>
            <person name="Cros-Aarteil S."/>
            <person name="Calhoun S."/>
            <person name="Kuo A."/>
            <person name="Mondo S."/>
            <person name="Pangilinan J."/>
            <person name="Riley R."/>
            <person name="Labutti K."/>
            <person name="Andreopoulos B."/>
            <person name="Lipzen A."/>
            <person name="Chen C."/>
            <person name="Yanf M."/>
            <person name="Daum C."/>
            <person name="Ng V."/>
            <person name="Clum A."/>
            <person name="Steindorff A."/>
            <person name="Ohm R."/>
            <person name="Martin F."/>
            <person name="Silar P."/>
            <person name="Natvig D."/>
            <person name="Lalanne C."/>
            <person name="Gautier V."/>
            <person name="Ament-Velasquez S.L."/>
            <person name="Kruys A."/>
            <person name="Hutchinson M.I."/>
            <person name="Powell A.J."/>
            <person name="Barry K."/>
            <person name="Miller A.N."/>
            <person name="Grigoriev I.V."/>
            <person name="Debuchy R."/>
            <person name="Gladieux P."/>
            <person name="Thoren M.H."/>
            <person name="Johannesson H."/>
        </authorList>
    </citation>
    <scope>NUCLEOTIDE SEQUENCE</scope>
    <source>
        <strain evidence="2">CBS 118394</strain>
    </source>
</reference>
<evidence type="ECO:0000313" key="2">
    <source>
        <dbReference type="EMBL" id="KAK3313472.1"/>
    </source>
</evidence>
<name>A0AAE0LZH8_9PEZI</name>
<accession>A0AAE0LZH8</accession>
<sequence length="257" mass="28060">MPPKEPRRGIPNGIWVKAAEESGICHVLVHDLPYIPLNPDLLDDIRDVLKHNFGNIIKLEYTTDWIHCAILRVPYIKPGQPPGTFLDEVASCIDENSRRVFGRTLICDRRNIKMEIQIPAELAAPGCPCNNSPGLAPVEPPSSPLMSLDSAVSDTDADYGDDVILYEDGAGSKPKEDEVPHSVTTALDGMAKDGLILLAKQSNKADLDRIAMPPPPPRRPAIVLKAKKYRTPANPFDVDAPHEDDDGLDEDAGGLPR</sequence>
<evidence type="ECO:0000256" key="1">
    <source>
        <dbReference type="SAM" id="MobiDB-lite"/>
    </source>
</evidence>
<reference evidence="2" key="1">
    <citation type="journal article" date="2023" name="Mol. Phylogenet. Evol.">
        <title>Genome-scale phylogeny and comparative genomics of the fungal order Sordariales.</title>
        <authorList>
            <person name="Hensen N."/>
            <person name="Bonometti L."/>
            <person name="Westerberg I."/>
            <person name="Brannstrom I.O."/>
            <person name="Guillou S."/>
            <person name="Cros-Aarteil S."/>
            <person name="Calhoun S."/>
            <person name="Haridas S."/>
            <person name="Kuo A."/>
            <person name="Mondo S."/>
            <person name="Pangilinan J."/>
            <person name="Riley R."/>
            <person name="LaButti K."/>
            <person name="Andreopoulos B."/>
            <person name="Lipzen A."/>
            <person name="Chen C."/>
            <person name="Yan M."/>
            <person name="Daum C."/>
            <person name="Ng V."/>
            <person name="Clum A."/>
            <person name="Steindorff A."/>
            <person name="Ohm R.A."/>
            <person name="Martin F."/>
            <person name="Silar P."/>
            <person name="Natvig D.O."/>
            <person name="Lalanne C."/>
            <person name="Gautier V."/>
            <person name="Ament-Velasquez S.L."/>
            <person name="Kruys A."/>
            <person name="Hutchinson M.I."/>
            <person name="Powell A.J."/>
            <person name="Barry K."/>
            <person name="Miller A.N."/>
            <person name="Grigoriev I.V."/>
            <person name="Debuchy R."/>
            <person name="Gladieux P."/>
            <person name="Hiltunen Thoren M."/>
            <person name="Johannesson H."/>
        </authorList>
    </citation>
    <scope>NUCLEOTIDE SEQUENCE</scope>
    <source>
        <strain evidence="2">CBS 118394</strain>
    </source>
</reference>
<feature type="region of interest" description="Disordered" evidence="1">
    <location>
        <begin position="207"/>
        <end position="257"/>
    </location>
</feature>
<proteinExistence type="predicted"/>
<gene>
    <name evidence="2" type="ORF">B0H66DRAFT_353033</name>
</gene>
<dbReference type="EMBL" id="JAUEDM010000007">
    <property type="protein sequence ID" value="KAK3313472.1"/>
    <property type="molecule type" value="Genomic_DNA"/>
</dbReference>
<keyword evidence="3" id="KW-1185">Reference proteome</keyword>